<feature type="transmembrane region" description="Helical" evidence="1">
    <location>
        <begin position="12"/>
        <end position="32"/>
    </location>
</feature>
<evidence type="ECO:0000256" key="1">
    <source>
        <dbReference type="SAM" id="Phobius"/>
    </source>
</evidence>
<feature type="transmembrane region" description="Helical" evidence="1">
    <location>
        <begin position="52"/>
        <end position="72"/>
    </location>
</feature>
<dbReference type="AlphaFoldDB" id="A0A1G2QQ71"/>
<dbReference type="PANTHER" id="PTHR34980">
    <property type="entry name" value="INNER MEMBRANE PROTEIN-RELATED-RELATED"/>
    <property type="match status" value="1"/>
</dbReference>
<sequence length="129" mass="14501">MNRLTYLVGMILYYLVAYFVNLFFAPVIKSFLPGILQGISAGDIWSGSFTSFFAISIFVIIIFVPLFCSLLIRRLHDINASGWFTLLLFVPLVNIILPIFLFFKKGTEGSNQYGPLTRGGFSLMSILKS</sequence>
<comment type="caution">
    <text evidence="2">The sequence shown here is derived from an EMBL/GenBank/DDBJ whole genome shotgun (WGS) entry which is preliminary data.</text>
</comment>
<organism evidence="2 3">
    <name type="scientific">Candidatus Vogelbacteria bacterium RIFOXYD2_FULL_44_9</name>
    <dbReference type="NCBI Taxonomy" id="1802441"/>
    <lineage>
        <taxon>Bacteria</taxon>
        <taxon>Candidatus Vogeliibacteriota</taxon>
    </lineage>
</organism>
<feature type="transmembrane region" description="Helical" evidence="1">
    <location>
        <begin position="84"/>
        <end position="103"/>
    </location>
</feature>
<keyword evidence="1" id="KW-0812">Transmembrane</keyword>
<protein>
    <recommendedName>
        <fullName evidence="4">DUF805 domain-containing protein</fullName>
    </recommendedName>
</protein>
<evidence type="ECO:0000313" key="3">
    <source>
        <dbReference type="Proteomes" id="UP000177140"/>
    </source>
</evidence>
<dbReference type="EMBL" id="MHTM01000020">
    <property type="protein sequence ID" value="OHA62132.1"/>
    <property type="molecule type" value="Genomic_DNA"/>
</dbReference>
<keyword evidence="1" id="KW-1133">Transmembrane helix</keyword>
<gene>
    <name evidence="2" type="ORF">A2556_03145</name>
</gene>
<dbReference type="InterPro" id="IPR008523">
    <property type="entry name" value="DUF805"/>
</dbReference>
<evidence type="ECO:0008006" key="4">
    <source>
        <dbReference type="Google" id="ProtNLM"/>
    </source>
</evidence>
<evidence type="ECO:0000313" key="2">
    <source>
        <dbReference type="EMBL" id="OHA62132.1"/>
    </source>
</evidence>
<keyword evidence="1" id="KW-0472">Membrane</keyword>
<dbReference type="PANTHER" id="PTHR34980:SF3">
    <property type="entry name" value="BLR8105 PROTEIN"/>
    <property type="match status" value="1"/>
</dbReference>
<reference evidence="2 3" key="1">
    <citation type="journal article" date="2016" name="Nat. Commun.">
        <title>Thousands of microbial genomes shed light on interconnected biogeochemical processes in an aquifer system.</title>
        <authorList>
            <person name="Anantharaman K."/>
            <person name="Brown C.T."/>
            <person name="Hug L.A."/>
            <person name="Sharon I."/>
            <person name="Castelle C.J."/>
            <person name="Probst A.J."/>
            <person name="Thomas B.C."/>
            <person name="Singh A."/>
            <person name="Wilkins M.J."/>
            <person name="Karaoz U."/>
            <person name="Brodie E.L."/>
            <person name="Williams K.H."/>
            <person name="Hubbard S.S."/>
            <person name="Banfield J.F."/>
        </authorList>
    </citation>
    <scope>NUCLEOTIDE SEQUENCE [LARGE SCALE GENOMIC DNA]</scope>
</reference>
<proteinExistence type="predicted"/>
<dbReference type="Proteomes" id="UP000177140">
    <property type="component" value="Unassembled WGS sequence"/>
</dbReference>
<name>A0A1G2QQ71_9BACT</name>
<dbReference type="Pfam" id="PF05656">
    <property type="entry name" value="DUF805"/>
    <property type="match status" value="1"/>
</dbReference>
<accession>A0A1G2QQ71</accession>
<dbReference type="GO" id="GO:0005886">
    <property type="term" value="C:plasma membrane"/>
    <property type="evidence" value="ECO:0007669"/>
    <property type="project" value="TreeGrafter"/>
</dbReference>